<name>A0A068SBU3_9FUNG</name>
<dbReference type="GO" id="GO:0005891">
    <property type="term" value="C:voltage-gated calcium channel complex"/>
    <property type="evidence" value="ECO:0007669"/>
    <property type="project" value="TreeGrafter"/>
</dbReference>
<feature type="transmembrane region" description="Helical" evidence="18">
    <location>
        <begin position="888"/>
        <end position="907"/>
    </location>
</feature>
<feature type="transmembrane region" description="Helical" evidence="18">
    <location>
        <begin position="131"/>
        <end position="153"/>
    </location>
</feature>
<feature type="compositionally biased region" description="Low complexity" evidence="17">
    <location>
        <begin position="1675"/>
        <end position="1693"/>
    </location>
</feature>
<keyword evidence="5" id="KW-0109">Calcium transport</keyword>
<feature type="transmembrane region" description="Helical" evidence="18">
    <location>
        <begin position="91"/>
        <end position="110"/>
    </location>
</feature>
<feature type="transmembrane region" description="Helical" evidence="18">
    <location>
        <begin position="1430"/>
        <end position="1454"/>
    </location>
</feature>
<dbReference type="PANTHER" id="PTHR45628:SF7">
    <property type="entry name" value="VOLTAGE-DEPENDENT CALCIUM CHANNEL TYPE A SUBUNIT ALPHA-1"/>
    <property type="match status" value="1"/>
</dbReference>
<keyword evidence="10 18" id="KW-1133">Transmembrane helix</keyword>
<feature type="domain" description="EF-hand" evidence="19">
    <location>
        <begin position="1474"/>
        <end position="1509"/>
    </location>
</feature>
<feature type="transmembrane region" description="Helical" evidence="18">
    <location>
        <begin position="1343"/>
        <end position="1365"/>
    </location>
</feature>
<dbReference type="InterPro" id="IPR050599">
    <property type="entry name" value="VDCC_alpha-1_subunit"/>
</dbReference>
<evidence type="ECO:0000256" key="16">
    <source>
        <dbReference type="ARBA" id="ARBA00067459"/>
    </source>
</evidence>
<evidence type="ECO:0000256" key="11">
    <source>
        <dbReference type="ARBA" id="ARBA00023065"/>
    </source>
</evidence>
<feature type="transmembrane region" description="Helical" evidence="18">
    <location>
        <begin position="564"/>
        <end position="584"/>
    </location>
</feature>
<protein>
    <recommendedName>
        <fullName evidence="16">Calcium-channel protein CCH1</fullName>
    </recommendedName>
</protein>
<feature type="region of interest" description="Disordered" evidence="17">
    <location>
        <begin position="1673"/>
        <end position="1703"/>
    </location>
</feature>
<dbReference type="OrthoDB" id="416585at2759"/>
<feature type="transmembrane region" description="Helical" evidence="18">
    <location>
        <begin position="1255"/>
        <end position="1276"/>
    </location>
</feature>
<dbReference type="VEuPathDB" id="FungiDB:LCOR_10564.1"/>
<evidence type="ECO:0000313" key="21">
    <source>
        <dbReference type="Proteomes" id="UP000027586"/>
    </source>
</evidence>
<keyword evidence="9" id="KW-0851">Voltage-gated channel</keyword>
<evidence type="ECO:0000259" key="19">
    <source>
        <dbReference type="PROSITE" id="PS50222"/>
    </source>
</evidence>
<feature type="transmembrane region" description="Helical" evidence="18">
    <location>
        <begin position="360"/>
        <end position="386"/>
    </location>
</feature>
<feature type="region of interest" description="Disordered" evidence="17">
    <location>
        <begin position="46"/>
        <end position="65"/>
    </location>
</feature>
<dbReference type="Gene3D" id="1.20.120.350">
    <property type="entry name" value="Voltage-gated potassium channels. Chain C"/>
    <property type="match status" value="4"/>
</dbReference>
<evidence type="ECO:0000256" key="10">
    <source>
        <dbReference type="ARBA" id="ARBA00022989"/>
    </source>
</evidence>
<gene>
    <name evidence="20" type="ORF">LCOR_10564.1</name>
</gene>
<evidence type="ECO:0000256" key="15">
    <source>
        <dbReference type="ARBA" id="ARBA00061395"/>
    </source>
</evidence>
<keyword evidence="8" id="KW-0106">Calcium</keyword>
<evidence type="ECO:0000256" key="14">
    <source>
        <dbReference type="ARBA" id="ARBA00023303"/>
    </source>
</evidence>
<keyword evidence="11" id="KW-0406">Ion transport</keyword>
<dbReference type="Proteomes" id="UP000027586">
    <property type="component" value="Unassembled WGS sequence"/>
</dbReference>
<keyword evidence="2" id="KW-0813">Transport</keyword>
<feature type="transmembrane region" description="Helical" evidence="18">
    <location>
        <begin position="229"/>
        <end position="252"/>
    </location>
</feature>
<keyword evidence="3" id="KW-1003">Cell membrane</keyword>
<evidence type="ECO:0000256" key="1">
    <source>
        <dbReference type="ARBA" id="ARBA00004651"/>
    </source>
</evidence>
<dbReference type="PANTHER" id="PTHR45628">
    <property type="entry name" value="VOLTAGE-DEPENDENT CALCIUM CHANNEL TYPE A SUBUNIT ALPHA-1"/>
    <property type="match status" value="1"/>
</dbReference>
<feature type="transmembrane region" description="Helical" evidence="18">
    <location>
        <begin position="1012"/>
        <end position="1040"/>
    </location>
</feature>
<feature type="transmembrane region" description="Helical" evidence="18">
    <location>
        <begin position="1139"/>
        <end position="1165"/>
    </location>
</feature>
<reference evidence="20" key="1">
    <citation type="submission" date="2013-08" db="EMBL/GenBank/DDBJ databases">
        <title>Gene expansion shapes genome architecture in the human pathogen Lichtheimia corymbifera: an evolutionary genomics analysis in the ancient terrestrial Mucorales (Mucoromycotina).</title>
        <authorList>
            <person name="Schwartze V.U."/>
            <person name="Winter S."/>
            <person name="Shelest E."/>
            <person name="Marcet-Houben M."/>
            <person name="Horn F."/>
            <person name="Wehner S."/>
            <person name="Hoffmann K."/>
            <person name="Riege K."/>
            <person name="Sammeth M."/>
            <person name="Nowrousian M."/>
            <person name="Valiante V."/>
            <person name="Linde J."/>
            <person name="Jacobsen I.D."/>
            <person name="Marz M."/>
            <person name="Brakhage A.A."/>
            <person name="Gabaldon T."/>
            <person name="Bocker S."/>
            <person name="Voigt K."/>
        </authorList>
    </citation>
    <scope>NUCLEOTIDE SEQUENCE [LARGE SCALE GENOMIC DNA]</scope>
    <source>
        <strain evidence="20">FSU 9682</strain>
    </source>
</reference>
<evidence type="ECO:0000256" key="4">
    <source>
        <dbReference type="ARBA" id="ARBA00022553"/>
    </source>
</evidence>
<dbReference type="Pfam" id="PF00520">
    <property type="entry name" value="Ion_trans"/>
    <property type="match status" value="4"/>
</dbReference>
<evidence type="ECO:0000256" key="18">
    <source>
        <dbReference type="SAM" id="Phobius"/>
    </source>
</evidence>
<evidence type="ECO:0000256" key="6">
    <source>
        <dbReference type="ARBA" id="ARBA00022673"/>
    </source>
</evidence>
<feature type="transmembrane region" description="Helical" evidence="18">
    <location>
        <begin position="327"/>
        <end position="348"/>
    </location>
</feature>
<evidence type="ECO:0000256" key="13">
    <source>
        <dbReference type="ARBA" id="ARBA00023180"/>
    </source>
</evidence>
<dbReference type="PROSITE" id="PS50222">
    <property type="entry name" value="EF_HAND_2"/>
    <property type="match status" value="1"/>
</dbReference>
<dbReference type="EMBL" id="CBTN010000075">
    <property type="protein sequence ID" value="CDH59759.1"/>
    <property type="molecule type" value="Genomic_DNA"/>
</dbReference>
<feature type="transmembrane region" description="Helical" evidence="18">
    <location>
        <begin position="1223"/>
        <end position="1243"/>
    </location>
</feature>
<feature type="transmembrane region" description="Helical" evidence="18">
    <location>
        <begin position="199"/>
        <end position="223"/>
    </location>
</feature>
<comment type="similarity">
    <text evidence="15">Belongs to the calcium channel alpha-1 subunit (TC 1.A.1.11) family.</text>
</comment>
<keyword evidence="14" id="KW-0407">Ion channel</keyword>
<evidence type="ECO:0000313" key="20">
    <source>
        <dbReference type="EMBL" id="CDH59759.1"/>
    </source>
</evidence>
<dbReference type="GO" id="GO:0098703">
    <property type="term" value="P:calcium ion import across plasma membrane"/>
    <property type="evidence" value="ECO:0007669"/>
    <property type="project" value="TreeGrafter"/>
</dbReference>
<organism evidence="20 21">
    <name type="scientific">Lichtheimia corymbifera JMRC:FSU:9682</name>
    <dbReference type="NCBI Taxonomy" id="1263082"/>
    <lineage>
        <taxon>Eukaryota</taxon>
        <taxon>Fungi</taxon>
        <taxon>Fungi incertae sedis</taxon>
        <taxon>Mucoromycota</taxon>
        <taxon>Mucoromycotina</taxon>
        <taxon>Mucoromycetes</taxon>
        <taxon>Mucorales</taxon>
        <taxon>Lichtheimiaceae</taxon>
        <taxon>Lichtheimia</taxon>
    </lineage>
</organism>
<evidence type="ECO:0000256" key="7">
    <source>
        <dbReference type="ARBA" id="ARBA00022692"/>
    </source>
</evidence>
<evidence type="ECO:0000256" key="3">
    <source>
        <dbReference type="ARBA" id="ARBA00022475"/>
    </source>
</evidence>
<evidence type="ECO:0000256" key="12">
    <source>
        <dbReference type="ARBA" id="ARBA00023136"/>
    </source>
</evidence>
<dbReference type="GO" id="GO:0005509">
    <property type="term" value="F:calcium ion binding"/>
    <property type="evidence" value="ECO:0007669"/>
    <property type="project" value="InterPro"/>
</dbReference>
<feature type="region of interest" description="Disordered" evidence="17">
    <location>
        <begin position="19"/>
        <end position="39"/>
    </location>
</feature>
<evidence type="ECO:0000256" key="2">
    <source>
        <dbReference type="ARBA" id="ARBA00022448"/>
    </source>
</evidence>
<dbReference type="STRING" id="1263082.A0A068SBU3"/>
<keyword evidence="7 18" id="KW-0812">Transmembrane</keyword>
<proteinExistence type="inferred from homology"/>
<keyword evidence="6" id="KW-0107">Calcium channel</keyword>
<dbReference type="InterPro" id="IPR005821">
    <property type="entry name" value="Ion_trans_dom"/>
</dbReference>
<feature type="transmembrane region" description="Helical" evidence="18">
    <location>
        <begin position="637"/>
        <end position="664"/>
    </location>
</feature>
<evidence type="ECO:0000256" key="17">
    <source>
        <dbReference type="SAM" id="MobiDB-lite"/>
    </source>
</evidence>
<evidence type="ECO:0000256" key="5">
    <source>
        <dbReference type="ARBA" id="ARBA00022568"/>
    </source>
</evidence>
<keyword evidence="12 18" id="KW-0472">Membrane</keyword>
<dbReference type="FunFam" id="1.10.287.70:FF:000093">
    <property type="entry name" value="Calcium channel subunit Cch1"/>
    <property type="match status" value="1"/>
</dbReference>
<keyword evidence="13" id="KW-0325">Glycoprotein</keyword>
<accession>A0A068SBU3</accession>
<dbReference type="Gene3D" id="1.10.287.70">
    <property type="match status" value="4"/>
</dbReference>
<dbReference type="InterPro" id="IPR002048">
    <property type="entry name" value="EF_hand_dom"/>
</dbReference>
<dbReference type="SUPFAM" id="SSF81324">
    <property type="entry name" value="Voltage-gated potassium channels"/>
    <property type="match status" value="4"/>
</dbReference>
<dbReference type="GO" id="GO:0008331">
    <property type="term" value="F:high voltage-gated calcium channel activity"/>
    <property type="evidence" value="ECO:0007669"/>
    <property type="project" value="TreeGrafter"/>
</dbReference>
<feature type="transmembrane region" description="Helical" evidence="18">
    <location>
        <begin position="928"/>
        <end position="947"/>
    </location>
</feature>
<dbReference type="InterPro" id="IPR027359">
    <property type="entry name" value="Volt_channel_dom_sf"/>
</dbReference>
<comment type="caution">
    <text evidence="20">The sequence shown here is derived from an EMBL/GenBank/DDBJ whole genome shotgun (WGS) entry which is preliminary data.</text>
</comment>
<keyword evidence="21" id="KW-1185">Reference proteome</keyword>
<comment type="subcellular location">
    <subcellularLocation>
        <location evidence="1">Cell membrane</location>
        <topology evidence="1">Multi-pass membrane protein</topology>
    </subcellularLocation>
</comment>
<sequence>MSHSKRHWHDLDTPDYHLMTSDDDLEDDHSESSSLLPRQQQHNAYNTLDNDDTATSSTASLLPGQETPSKSLGVFGPEIRNYLTQILLSSWMETIFLLMLLSHCTILLVVGRGTDPNPEPAARWGQSWDQYALLGIFCFYTLHVLTRIVAFGFLFSTPSNMAFMRHSWNRVDLVSVISYWIDLWLTCTGMVITEQQRILAFRALSTLILFRLLLATQSCRIILQSLKKAGPLLVTVTSFVLFFSIILAIVGVQSFKGSYLRKCVWQDPNDPSNYQVMQQYCGGYMQNGTEQPYLLLDGVTPGRWAKGFTCQEGLVCRETENPFGDTLSFDNIFGSMLIVTITAGSQTWTEPMYDMMDAEYVFASIYFILIVFIMNFWLMNLFVAVINEMFAKVRQESKRSAFTTTSTTPVLTESQEEGWTIYGGIPSNSNDTFLRDLCRFTRPLWLLAIAADLIVMGWKNNDMSPEQLEVIDQAELGFTLAFLVEISLRFASYWPQWRRFLRYKRNQVDLFIAIITCAMRLPYIHNNHFLYSWLTGFQILRIYRLVVAIPGLRRLSARVVGSAWNLITLVGFIILATTVVAIMAFELLEGAMNDSDDEMRFFSIYNSFVGLNQLFSGEDWTTVLYGAMEAGSTNKSAVIHALFLVIWFLSSNSILVNMFTAVLMENFEIDEEEKRALQVKEYVDQREHRINHDPVVSKWNVYRYFKPHPKKLNVYDLPPDLTLRTQRTMVSDFMHGSQGDMENGNGSNTQLLMSPVRDDGIMGRIRRFFLFPFQPKRQPSLTATAIEYHNPIQQFQANYYGPQHQAFSLSRLLVRKDTTAASLAETLMQQSEERQRQRWEFIASHPTYDKPLYIFSRHNRFRRWCQSLVPPSRGERFNGQHPSLLASWIFYCIIGAAIITTVVMTIYDSPVYRFYYAKSGAEFDIFRIMDWVFTIIFTIEFIVKVVADGFLFTPNAYLLNGWHVLDLIILITLYMSNLYEFAASTGVERGFRALKALRALRLINLLKPARDMFTVIMVKGLLCVVDAAFLCLFLVVPFALYGQNVFQGLFYECNDDGAPNKTSCIHETMLGVEAPLPDGTAILAPRIWENPYVYSFDSFWKGLLVLVEIASGEGWIDVLQRAMGLAGKDLNSVRDSSQWTGGVFFMVYNLVGSVMVISLFVGIVLENFARRSGTAYLTAEQRRWLDLKKQLKRMRPPKRPKRLPTTELRKWCYRRVVNKKGHFYQWMKVVIVLNILFLCTEFYHDDQFTNIRLYTYMGFLIVYWFEMAVKIFALGWPSYSRSWWNMYDLVMVLGCTATLIMRSQRIAVETQKLFMTALCFKLVPRSDSLNELFTIMAASASEIVNSFGVWFIIMTTYAIMFMQVFGLTKYGTQATTEHLNFRSYTNAMISLVRFSTGEEWNTVMHDYAVSYPDCVMAPDYLGSDCGSSGWAYILFLSFNIISMYIFTAVFTGVVSDNFSYVYQIASNYSLVSREQIRKFKKVWADIDLERTGSINEYDYMRFWRRLEGNFKVRIYEPEFSYKRLARQYVIWDRRSASLSSSPYEVRVDLDALAIKLDELDPKELHHRKHVLDSLYWEAAVIQASKGDVSFNDMLLMIARRKLVVPEEAFQLDELLRYRNREEVVQTLIKINRVKCMLETYALRKKFLRWRQRDRPVEFDRRYSRPQNIMAQYNVPAGSLPTSPTSPGGHSSDGCGDATQESRERDLWQELLQDELE</sequence>
<evidence type="ECO:0000256" key="8">
    <source>
        <dbReference type="ARBA" id="ARBA00022837"/>
    </source>
</evidence>
<keyword evidence="4" id="KW-0597">Phosphoprotein</keyword>
<evidence type="ECO:0000256" key="9">
    <source>
        <dbReference type="ARBA" id="ARBA00022882"/>
    </source>
</evidence>